<reference evidence="1 2" key="1">
    <citation type="submission" date="2014-04" db="EMBL/GenBank/DDBJ databases">
        <authorList>
            <consortium name="DOE Joint Genome Institute"/>
            <person name="Kuo A."/>
            <person name="Ruytinx J."/>
            <person name="Rineau F."/>
            <person name="Colpaert J."/>
            <person name="Kohler A."/>
            <person name="Nagy L.G."/>
            <person name="Floudas D."/>
            <person name="Copeland A."/>
            <person name="Barry K.W."/>
            <person name="Cichocki N."/>
            <person name="Veneault-Fourrey C."/>
            <person name="LaButti K."/>
            <person name="Lindquist E.A."/>
            <person name="Lipzen A."/>
            <person name="Lundell T."/>
            <person name="Morin E."/>
            <person name="Murat C."/>
            <person name="Sun H."/>
            <person name="Tunlid A."/>
            <person name="Henrissat B."/>
            <person name="Grigoriev I.V."/>
            <person name="Hibbett D.S."/>
            <person name="Martin F."/>
            <person name="Nordberg H.P."/>
            <person name="Cantor M.N."/>
            <person name="Hua S.X."/>
        </authorList>
    </citation>
    <scope>NUCLEOTIDE SEQUENCE [LARGE SCALE GENOMIC DNA]</scope>
    <source>
        <strain evidence="1 2">UH-Slu-Lm8-n1</strain>
    </source>
</reference>
<dbReference type="EMBL" id="KN835548">
    <property type="protein sequence ID" value="KIK36225.1"/>
    <property type="molecule type" value="Genomic_DNA"/>
</dbReference>
<protein>
    <submittedName>
        <fullName evidence="1">Uncharacterized protein</fullName>
    </submittedName>
</protein>
<evidence type="ECO:0000313" key="1">
    <source>
        <dbReference type="EMBL" id="KIK36225.1"/>
    </source>
</evidence>
<dbReference type="Proteomes" id="UP000054485">
    <property type="component" value="Unassembled WGS sequence"/>
</dbReference>
<dbReference type="InParanoid" id="A0A0C9ZFI8"/>
<gene>
    <name evidence="1" type="ORF">CY34DRAFT_533057</name>
</gene>
<organism evidence="1 2">
    <name type="scientific">Suillus luteus UH-Slu-Lm8-n1</name>
    <dbReference type="NCBI Taxonomy" id="930992"/>
    <lineage>
        <taxon>Eukaryota</taxon>
        <taxon>Fungi</taxon>
        <taxon>Dikarya</taxon>
        <taxon>Basidiomycota</taxon>
        <taxon>Agaricomycotina</taxon>
        <taxon>Agaricomycetes</taxon>
        <taxon>Agaricomycetidae</taxon>
        <taxon>Boletales</taxon>
        <taxon>Suillineae</taxon>
        <taxon>Suillaceae</taxon>
        <taxon>Suillus</taxon>
    </lineage>
</organism>
<keyword evidence="2" id="KW-1185">Reference proteome</keyword>
<proteinExistence type="predicted"/>
<evidence type="ECO:0000313" key="2">
    <source>
        <dbReference type="Proteomes" id="UP000054485"/>
    </source>
</evidence>
<sequence length="142" mass="15725">MLVFNRTALSEQLPWDIARITCTQVNAQAVSHGCSLLSAVTSAPNALSHIALQQLTPPSLYPTPCCSDIRFRCLRSVSEHLSSSLLPPSNLVSLSLGKQHPGTASLWAMLVVFISFRILRETTLQACGRCWWCTMTRLERLQ</sequence>
<dbReference type="HOGENOM" id="CLU_1817085_0_0_1"/>
<accession>A0A0C9ZFI8</accession>
<dbReference type="AlphaFoldDB" id="A0A0C9ZFI8"/>
<name>A0A0C9ZFI8_9AGAM</name>
<reference evidence="2" key="2">
    <citation type="submission" date="2015-01" db="EMBL/GenBank/DDBJ databases">
        <title>Evolutionary Origins and Diversification of the Mycorrhizal Mutualists.</title>
        <authorList>
            <consortium name="DOE Joint Genome Institute"/>
            <consortium name="Mycorrhizal Genomics Consortium"/>
            <person name="Kohler A."/>
            <person name="Kuo A."/>
            <person name="Nagy L.G."/>
            <person name="Floudas D."/>
            <person name="Copeland A."/>
            <person name="Barry K.W."/>
            <person name="Cichocki N."/>
            <person name="Veneault-Fourrey C."/>
            <person name="LaButti K."/>
            <person name="Lindquist E.A."/>
            <person name="Lipzen A."/>
            <person name="Lundell T."/>
            <person name="Morin E."/>
            <person name="Murat C."/>
            <person name="Riley R."/>
            <person name="Ohm R."/>
            <person name="Sun H."/>
            <person name="Tunlid A."/>
            <person name="Henrissat B."/>
            <person name="Grigoriev I.V."/>
            <person name="Hibbett D.S."/>
            <person name="Martin F."/>
        </authorList>
    </citation>
    <scope>NUCLEOTIDE SEQUENCE [LARGE SCALE GENOMIC DNA]</scope>
    <source>
        <strain evidence="2">UH-Slu-Lm8-n1</strain>
    </source>
</reference>